<keyword evidence="2" id="KW-0274">FAD</keyword>
<dbReference type="RefSeq" id="WP_183450428.1">
    <property type="nucleotide sequence ID" value="NZ_JACHWB010000003.1"/>
</dbReference>
<dbReference type="FunFam" id="3.30.465.10:FF:000017">
    <property type="entry name" value="Xanthine dehydrogenase, FAD binding subunit"/>
    <property type="match status" value="1"/>
</dbReference>
<evidence type="ECO:0000313" key="5">
    <source>
        <dbReference type="EMBL" id="MBB3019348.1"/>
    </source>
</evidence>
<name>A0A7W4VLF5_9HYPH</name>
<gene>
    <name evidence="5" type="ORF">FHR70_002413</name>
</gene>
<keyword evidence="3 5" id="KW-0560">Oxidoreductase</keyword>
<evidence type="ECO:0000313" key="6">
    <source>
        <dbReference type="Proteomes" id="UP000532010"/>
    </source>
</evidence>
<dbReference type="Pfam" id="PF00941">
    <property type="entry name" value="FAD_binding_5"/>
    <property type="match status" value="1"/>
</dbReference>
<evidence type="ECO:0000256" key="3">
    <source>
        <dbReference type="ARBA" id="ARBA00023002"/>
    </source>
</evidence>
<dbReference type="SMART" id="SM01092">
    <property type="entry name" value="CO_deh_flav_C"/>
    <property type="match status" value="1"/>
</dbReference>
<dbReference type="PROSITE" id="PS51387">
    <property type="entry name" value="FAD_PCMH"/>
    <property type="match status" value="1"/>
</dbReference>
<dbReference type="Gene3D" id="3.30.43.10">
    <property type="entry name" value="Uridine Diphospho-n-acetylenolpyruvylglucosamine Reductase, domain 2"/>
    <property type="match status" value="1"/>
</dbReference>
<dbReference type="InterPro" id="IPR016166">
    <property type="entry name" value="FAD-bd_PCMH"/>
</dbReference>
<proteinExistence type="predicted"/>
<dbReference type="InterPro" id="IPR036318">
    <property type="entry name" value="FAD-bd_PCMH-like_sf"/>
</dbReference>
<dbReference type="GO" id="GO:0071949">
    <property type="term" value="F:FAD binding"/>
    <property type="evidence" value="ECO:0007669"/>
    <property type="project" value="InterPro"/>
</dbReference>
<dbReference type="EC" id="1.2.7.4" evidence="5"/>
<feature type="domain" description="FAD-binding PCMH-type" evidence="4">
    <location>
        <begin position="1"/>
        <end position="170"/>
    </location>
</feature>
<evidence type="ECO:0000256" key="1">
    <source>
        <dbReference type="ARBA" id="ARBA00022630"/>
    </source>
</evidence>
<evidence type="ECO:0000256" key="2">
    <source>
        <dbReference type="ARBA" id="ARBA00022827"/>
    </source>
</evidence>
<comment type="caution">
    <text evidence="5">The sequence shown here is derived from an EMBL/GenBank/DDBJ whole genome shotgun (WGS) entry which is preliminary data.</text>
</comment>
<evidence type="ECO:0000259" key="4">
    <source>
        <dbReference type="PROSITE" id="PS51387"/>
    </source>
</evidence>
<dbReference type="Proteomes" id="UP000532010">
    <property type="component" value="Unassembled WGS sequence"/>
</dbReference>
<dbReference type="InterPro" id="IPR051312">
    <property type="entry name" value="Diverse_Substr_Oxidored"/>
</dbReference>
<reference evidence="5 6" key="1">
    <citation type="submission" date="2020-08" db="EMBL/GenBank/DDBJ databases">
        <title>The Agave Microbiome: Exploring the role of microbial communities in plant adaptations to desert environments.</title>
        <authorList>
            <person name="Partida-Martinez L.P."/>
        </authorList>
    </citation>
    <scope>NUCLEOTIDE SEQUENCE [LARGE SCALE GENOMIC DNA]</scope>
    <source>
        <strain evidence="5 6">AT3.9</strain>
    </source>
</reference>
<dbReference type="EMBL" id="JACHWB010000003">
    <property type="protein sequence ID" value="MBB3019348.1"/>
    <property type="molecule type" value="Genomic_DNA"/>
</dbReference>
<dbReference type="InterPro" id="IPR005107">
    <property type="entry name" value="CO_DH_flav_C"/>
</dbReference>
<protein>
    <submittedName>
        <fullName evidence="5">Carbon-monoxide dehydrogenase medium subunit</fullName>
        <ecNumber evidence="5">1.2.7.4</ecNumber>
    </submittedName>
</protein>
<dbReference type="AlphaFoldDB" id="A0A7W4VLF5"/>
<dbReference type="SUPFAM" id="SSF55447">
    <property type="entry name" value="CO dehydrogenase flavoprotein C-terminal domain-like"/>
    <property type="match status" value="1"/>
</dbReference>
<dbReference type="PANTHER" id="PTHR42659:SF2">
    <property type="entry name" value="XANTHINE DEHYDROGENASE SUBUNIT C-RELATED"/>
    <property type="match status" value="1"/>
</dbReference>
<dbReference type="InterPro" id="IPR036683">
    <property type="entry name" value="CO_DH_flav_C_dom_sf"/>
</dbReference>
<dbReference type="Gene3D" id="3.30.390.50">
    <property type="entry name" value="CO dehydrogenase flavoprotein, C-terminal domain"/>
    <property type="match status" value="1"/>
</dbReference>
<dbReference type="PANTHER" id="PTHR42659">
    <property type="entry name" value="XANTHINE DEHYDROGENASE SUBUNIT C-RELATED"/>
    <property type="match status" value="1"/>
</dbReference>
<sequence>MYAFEYHRPASLKEAASLAGQAEDAKFLAGGHTLLPTMKLRLAGPANLIDLGQIAELRGIERSGDTITIGAMMKHAEVASSAEVKQAIPALAEMAELIGDPHVRNRGTIGGSIANNDPSADYPAACLALNATIITNQRKIAADDFFQGIFTTALEEGEIITQVSFKVPSQAAYAKFRNPASRYALVGVFVAKHADRVRVAVTGAGSNGVFRAAEMEQALSGSFTSEALNGVSVSEDEMNSDIHADSAYRSHLVGVMARRAVQEAAARG</sequence>
<accession>A0A7W4VLF5</accession>
<dbReference type="InterPro" id="IPR016169">
    <property type="entry name" value="FAD-bd_PCMH_sub2"/>
</dbReference>
<dbReference type="InterPro" id="IPR002346">
    <property type="entry name" value="Mopterin_DH_FAD-bd"/>
</dbReference>
<dbReference type="GO" id="GO:0043885">
    <property type="term" value="F:anaerobic carbon-monoxide dehydrogenase activity"/>
    <property type="evidence" value="ECO:0007669"/>
    <property type="project" value="UniProtKB-EC"/>
</dbReference>
<organism evidence="5 6">
    <name type="scientific">Microvirga lupini</name>
    <dbReference type="NCBI Taxonomy" id="420324"/>
    <lineage>
        <taxon>Bacteria</taxon>
        <taxon>Pseudomonadati</taxon>
        <taxon>Pseudomonadota</taxon>
        <taxon>Alphaproteobacteria</taxon>
        <taxon>Hyphomicrobiales</taxon>
        <taxon>Methylobacteriaceae</taxon>
        <taxon>Microvirga</taxon>
    </lineage>
</organism>
<dbReference type="Pfam" id="PF03450">
    <property type="entry name" value="CO_deh_flav_C"/>
    <property type="match status" value="1"/>
</dbReference>
<keyword evidence="1" id="KW-0285">Flavoprotein</keyword>
<dbReference type="InterPro" id="IPR016167">
    <property type="entry name" value="FAD-bd_PCMH_sub1"/>
</dbReference>
<dbReference type="SUPFAM" id="SSF56176">
    <property type="entry name" value="FAD-binding/transporter-associated domain-like"/>
    <property type="match status" value="1"/>
</dbReference>
<keyword evidence="6" id="KW-1185">Reference proteome</keyword>
<dbReference type="Gene3D" id="3.30.465.10">
    <property type="match status" value="1"/>
</dbReference>